<dbReference type="PANTHER" id="PTHR30390:SF6">
    <property type="entry name" value="DNAA INITIATOR-ASSOCIATING PROTEIN DIAA"/>
    <property type="match status" value="1"/>
</dbReference>
<dbReference type="RefSeq" id="WP_136867063.1">
    <property type="nucleotide sequence ID" value="NZ_CP046415.1"/>
</dbReference>
<evidence type="ECO:0000313" key="2">
    <source>
        <dbReference type="Proteomes" id="UP000427716"/>
    </source>
</evidence>
<proteinExistence type="predicted"/>
<gene>
    <name evidence="1" type="ORF">GM160_02615</name>
</gene>
<dbReference type="InterPro" id="IPR046348">
    <property type="entry name" value="SIS_dom_sf"/>
</dbReference>
<accession>A0A6I6D188</accession>
<dbReference type="Gene3D" id="3.40.50.10490">
    <property type="entry name" value="Glucose-6-phosphate isomerase like protein, domain 1"/>
    <property type="match status" value="1"/>
</dbReference>
<name>A0A6I6D188_9GAMM</name>
<sequence>MSDILDGLKQRFDKDLAEIGQLLDAGAPQALEAAGVILTAVLNGQRVYACGSRERSDMAHYFARLMTGQLEHPRPGLPVMALSEYPGGKEPFVRSIRALGAQSDVLFAISCNAVDGILPALRAAHERDMQVVLLSAGSEEVIAPHLHSQDRLICIPTERPGIAYETQIKCIHALVDLVDRQLLGLTD</sequence>
<protein>
    <submittedName>
        <fullName evidence="1">SIS domain-containing protein</fullName>
    </submittedName>
</protein>
<evidence type="ECO:0000313" key="1">
    <source>
        <dbReference type="EMBL" id="QGT77877.1"/>
    </source>
</evidence>
<dbReference type="Proteomes" id="UP000427716">
    <property type="component" value="Chromosome"/>
</dbReference>
<dbReference type="AlphaFoldDB" id="A0A6I6D188"/>
<dbReference type="PANTHER" id="PTHR30390">
    <property type="entry name" value="SEDOHEPTULOSE 7-PHOSPHATE ISOMERASE / DNAA INITIATOR-ASSOCIATING FACTOR FOR REPLICATION INITIATION"/>
    <property type="match status" value="1"/>
</dbReference>
<dbReference type="KEGG" id="ghl:GM160_02615"/>
<dbReference type="SUPFAM" id="SSF53697">
    <property type="entry name" value="SIS domain"/>
    <property type="match status" value="1"/>
</dbReference>
<dbReference type="InterPro" id="IPR050099">
    <property type="entry name" value="SIS_GmhA/DiaA_subfam"/>
</dbReference>
<dbReference type="EMBL" id="CP046415">
    <property type="protein sequence ID" value="QGT77877.1"/>
    <property type="molecule type" value="Genomic_DNA"/>
</dbReference>
<dbReference type="GO" id="GO:1901135">
    <property type="term" value="P:carbohydrate derivative metabolic process"/>
    <property type="evidence" value="ECO:0007669"/>
    <property type="project" value="InterPro"/>
</dbReference>
<organism evidence="1 2">
    <name type="scientific">Guyparkeria halophila</name>
    <dbReference type="NCBI Taxonomy" id="47960"/>
    <lineage>
        <taxon>Bacteria</taxon>
        <taxon>Pseudomonadati</taxon>
        <taxon>Pseudomonadota</taxon>
        <taxon>Gammaproteobacteria</taxon>
        <taxon>Chromatiales</taxon>
        <taxon>Thioalkalibacteraceae</taxon>
        <taxon>Guyparkeria</taxon>
    </lineage>
</organism>
<keyword evidence="2" id="KW-1185">Reference proteome</keyword>
<reference evidence="1 2" key="1">
    <citation type="submission" date="2019-11" db="EMBL/GenBank/DDBJ databases">
        <authorList>
            <person name="Zhang J."/>
            <person name="Sun C."/>
        </authorList>
    </citation>
    <scope>NUCLEOTIDE SEQUENCE [LARGE SCALE GENOMIC DNA]</scope>
    <source>
        <strain evidence="2">sp2</strain>
    </source>
</reference>
<dbReference type="GO" id="GO:0097367">
    <property type="term" value="F:carbohydrate derivative binding"/>
    <property type="evidence" value="ECO:0007669"/>
    <property type="project" value="InterPro"/>
</dbReference>